<dbReference type="Pfam" id="PF18802">
    <property type="entry name" value="CxC1"/>
    <property type="match status" value="1"/>
</dbReference>
<dbReference type="EMBL" id="JADCUA010000014">
    <property type="protein sequence ID" value="KAH9835056.1"/>
    <property type="molecule type" value="Genomic_DNA"/>
</dbReference>
<feature type="region of interest" description="Disordered" evidence="1">
    <location>
        <begin position="904"/>
        <end position="935"/>
    </location>
</feature>
<evidence type="ECO:0000256" key="1">
    <source>
        <dbReference type="SAM" id="MobiDB-lite"/>
    </source>
</evidence>
<keyword evidence="5" id="KW-1185">Reference proteome</keyword>
<dbReference type="EMBL" id="JADCUA010000046">
    <property type="protein sequence ID" value="KAH9828839.1"/>
    <property type="molecule type" value="Genomic_DNA"/>
</dbReference>
<evidence type="ECO:0000259" key="2">
    <source>
        <dbReference type="Pfam" id="PF18802"/>
    </source>
</evidence>
<dbReference type="GeneID" id="72008355"/>
<evidence type="ECO:0000313" key="4">
    <source>
        <dbReference type="EMBL" id="KAH9835056.1"/>
    </source>
</evidence>
<evidence type="ECO:0000313" key="5">
    <source>
        <dbReference type="Proteomes" id="UP000814176"/>
    </source>
</evidence>
<dbReference type="PANTHER" id="PTHR33096">
    <property type="entry name" value="CXC2 DOMAIN-CONTAINING PROTEIN"/>
    <property type="match status" value="1"/>
</dbReference>
<dbReference type="RefSeq" id="XP_047777542.1">
    <property type="nucleotide sequence ID" value="XM_047927623.1"/>
</dbReference>
<dbReference type="InterPro" id="IPR041320">
    <property type="entry name" value="CxC1"/>
</dbReference>
<reference evidence="4 5" key="1">
    <citation type="journal article" date="2021" name="Environ. Microbiol.">
        <title>Gene family expansions and transcriptome signatures uncover fungal adaptations to wood decay.</title>
        <authorList>
            <person name="Hage H."/>
            <person name="Miyauchi S."/>
            <person name="Viragh M."/>
            <person name="Drula E."/>
            <person name="Min B."/>
            <person name="Chaduli D."/>
            <person name="Navarro D."/>
            <person name="Favel A."/>
            <person name="Norest M."/>
            <person name="Lesage-Meessen L."/>
            <person name="Balint B."/>
            <person name="Merenyi Z."/>
            <person name="de Eugenio L."/>
            <person name="Morin E."/>
            <person name="Martinez A.T."/>
            <person name="Baldrian P."/>
            <person name="Stursova M."/>
            <person name="Martinez M.J."/>
            <person name="Novotny C."/>
            <person name="Magnuson J.K."/>
            <person name="Spatafora J.W."/>
            <person name="Maurice S."/>
            <person name="Pangilinan J."/>
            <person name="Andreopoulos W."/>
            <person name="LaButti K."/>
            <person name="Hundley H."/>
            <person name="Na H."/>
            <person name="Kuo A."/>
            <person name="Barry K."/>
            <person name="Lipzen A."/>
            <person name="Henrissat B."/>
            <person name="Riley R."/>
            <person name="Ahrendt S."/>
            <person name="Nagy L.G."/>
            <person name="Grigoriev I.V."/>
            <person name="Martin F."/>
            <person name="Rosso M.N."/>
        </authorList>
    </citation>
    <scope>NUCLEOTIDE SEQUENCE [LARGE SCALE GENOMIC DNA]</scope>
    <source>
        <strain evidence="4 5">CIRM-BRFM 1785</strain>
    </source>
</reference>
<protein>
    <recommendedName>
        <fullName evidence="2">CxC1-like cysteine cluster associated with KDZ transposases domain-containing protein</fullName>
    </recommendedName>
</protein>
<feature type="domain" description="CxC1-like cysteine cluster associated with KDZ transposases" evidence="2">
    <location>
        <begin position="67"/>
        <end position="153"/>
    </location>
</feature>
<feature type="region of interest" description="Disordered" evidence="1">
    <location>
        <begin position="208"/>
        <end position="246"/>
    </location>
</feature>
<organism evidence="4 5">
    <name type="scientific">Rhodofomes roseus</name>
    <dbReference type="NCBI Taxonomy" id="34475"/>
    <lineage>
        <taxon>Eukaryota</taxon>
        <taxon>Fungi</taxon>
        <taxon>Dikarya</taxon>
        <taxon>Basidiomycota</taxon>
        <taxon>Agaricomycotina</taxon>
        <taxon>Agaricomycetes</taxon>
        <taxon>Polyporales</taxon>
        <taxon>Rhodofomes</taxon>
    </lineage>
</organism>
<dbReference type="Pfam" id="PF18758">
    <property type="entry name" value="KDZ"/>
    <property type="match status" value="1"/>
</dbReference>
<dbReference type="Proteomes" id="UP000814176">
    <property type="component" value="Unassembled WGS sequence"/>
</dbReference>
<evidence type="ECO:0000313" key="3">
    <source>
        <dbReference type="EMBL" id="KAH9828839.1"/>
    </source>
</evidence>
<name>A0ABQ8KBX5_9APHY</name>
<sequence length="962" mass="109363">MSDILVSMADTNEESAELRRQQERAKKARQVQRWAHEVLPSLLRPYLHLLRESESLKNRLRPTEPVCTCGGLAARSLSISCVFFDRLEVLDLKICSCLPAPIQLLSRGLFPCAPQVPTLAVDIPLLQFTRALFVRVPPNTTSFCDTLEAFLESHHYKLRTRESLRRRFGNALLWYSNLVNNVHQFVQRRINQSADTFVCAETEENVERSSGDRSAGSADDDVRERASASTNSDERSAEEHQSRARGASRYLRQRCPLCFGGEYTHRTPNIPDVIVCLDACFTQKRRKGMSGLRDPPRTHPDSVFVSAEKVNAMEEEVDRMRHRGSGRDHQQPPHDGETMEGTLLHLPESVLDGCNDSFVAADERRQKASTQFFADTGLMAMLCRHDRVLWLVNMTSAGEKQHYALSLVQQLFDHLPQDVTVGLLYDIACQLHRSIVKWGFLGPLASRLVFALSVFHAFGHQWPCQVVYHPRKCVGFGLSDGEGCERFWSSIQRLIPSLRVSGYHQRLFVIDTQVKHIEEQSLRRLGRWLRRKWYQCQDKLATARREVEQSGVSSEQLRAEWELQVQAQTKPPPKQSRNRASKTVEAILALQKTQTSYNKSIRELEERLLVGSGDPHEIDLQLSELRPKQLRVSAAIMNKRSALGVGETSQLSRLTKSKFLQLRMNARALKQRIRDRLRQRKFELDRLERAHRQTMNKHKLSTHVESAVKRREPGILNLAKSYNALCKEMSTLIAKRRAPRSAIAPEPIKSDGLFKLDVDDDIWQDVGLEDDDFVANGTDESPDPSAVPRWLGDESVRTGIKAQLVLDRCIEEQDRLSQERCTMQMWMQDEWRSVEHAIANAGEDLDLLYQLQLHQQELCRLCATWQSQVLVIPCAYPMPASWGPSELELNEAALYEISESADMGEHMEQQAPHQDAGDDDGGDFDYGYHDADEADGDLLDAAEAAALTDAYHPSEDDVIVPP</sequence>
<dbReference type="PANTHER" id="PTHR33096:SF1">
    <property type="entry name" value="CXC1-LIKE CYSTEINE CLUSTER ASSOCIATED WITH KDZ TRANSPOSASES DOMAIN-CONTAINING PROTEIN"/>
    <property type="match status" value="1"/>
</dbReference>
<gene>
    <name evidence="4" type="ORF">C8Q71DRAFT_859379</name>
    <name evidence="3" type="ORF">C8Q71DRAFT_863697</name>
</gene>
<proteinExistence type="predicted"/>
<feature type="compositionally biased region" description="Basic and acidic residues" evidence="1">
    <location>
        <begin position="220"/>
        <end position="242"/>
    </location>
</feature>
<comment type="caution">
    <text evidence="4">The sequence shown here is derived from an EMBL/GenBank/DDBJ whole genome shotgun (WGS) entry which is preliminary data.</text>
</comment>
<accession>A0ABQ8KBX5</accession>
<dbReference type="InterPro" id="IPR040521">
    <property type="entry name" value="KDZ"/>
</dbReference>